<feature type="domain" description="Peptidase S33 tripeptidyl aminopeptidase-like C-terminal" evidence="7">
    <location>
        <begin position="391"/>
        <end position="487"/>
    </location>
</feature>
<dbReference type="SUPFAM" id="SSF53474">
    <property type="entry name" value="alpha/beta-Hydrolases"/>
    <property type="match status" value="1"/>
</dbReference>
<feature type="signal peptide" evidence="5">
    <location>
        <begin position="1"/>
        <end position="26"/>
    </location>
</feature>
<dbReference type="RefSeq" id="WP_196414305.1">
    <property type="nucleotide sequence ID" value="NZ_JADQTO010000005.1"/>
</dbReference>
<dbReference type="Gene3D" id="3.40.50.1820">
    <property type="entry name" value="alpha/beta hydrolase"/>
    <property type="match status" value="1"/>
</dbReference>
<evidence type="ECO:0000256" key="1">
    <source>
        <dbReference type="ARBA" id="ARBA00010088"/>
    </source>
</evidence>
<feature type="chain" id="PRO_5039675569" evidence="5">
    <location>
        <begin position="27"/>
        <end position="533"/>
    </location>
</feature>
<evidence type="ECO:0000313" key="8">
    <source>
        <dbReference type="EMBL" id="MBG0562540.1"/>
    </source>
</evidence>
<dbReference type="Pfam" id="PF00561">
    <property type="entry name" value="Abhydrolase_1"/>
    <property type="match status" value="1"/>
</dbReference>
<dbReference type="InterPro" id="IPR000073">
    <property type="entry name" value="AB_hydrolase_1"/>
</dbReference>
<evidence type="ECO:0000256" key="3">
    <source>
        <dbReference type="ARBA" id="ARBA00022801"/>
    </source>
</evidence>
<organism evidence="8 9">
    <name type="scientific">Actinoplanes aureus</name>
    <dbReference type="NCBI Taxonomy" id="2792083"/>
    <lineage>
        <taxon>Bacteria</taxon>
        <taxon>Bacillati</taxon>
        <taxon>Actinomycetota</taxon>
        <taxon>Actinomycetes</taxon>
        <taxon>Micromonosporales</taxon>
        <taxon>Micromonosporaceae</taxon>
        <taxon>Actinoplanes</taxon>
    </lineage>
</organism>
<evidence type="ECO:0000256" key="5">
    <source>
        <dbReference type="SAM" id="SignalP"/>
    </source>
</evidence>
<comment type="caution">
    <text evidence="8">The sequence shown here is derived from an EMBL/GenBank/DDBJ whole genome shotgun (WGS) entry which is preliminary data.</text>
</comment>
<feature type="compositionally biased region" description="Basic and acidic residues" evidence="4">
    <location>
        <begin position="487"/>
        <end position="497"/>
    </location>
</feature>
<dbReference type="AlphaFoldDB" id="A0A931CCU0"/>
<dbReference type="Proteomes" id="UP000598146">
    <property type="component" value="Unassembled WGS sequence"/>
</dbReference>
<keyword evidence="9" id="KW-1185">Reference proteome</keyword>
<sequence>MRRILAATVAASVGLLLGAGVIPAAAQATERTSGYTPPPIDWGTCTRASLAARGAQCGFLVVPLDYAKPGGTKIKVAVSRIKHKSSDADYQGVMLTNPGGPGGSGLGLATLGEAIPNDAGNYYDWIGFDPRGVGSSVPALSCDPDYTGYNRPFYVPVTRSLEKTWLAKAKGYAEACDRAGGELLDHLRTTDTIADMESLRKALGERQINFYGFSYGTYLGQVYATLHPDRVRRMVFDGVVNPERVWYDANLDQDIQFDKNMDIYFAWIAKYDSVYHLGTTARSVKQKYYATLYSLIKSPAAGKIGPAEWNDIFVSAGYYVYGWEAVAEAFAAWVNDKDATGLLDLFGEPGGPGADNGYAVYLAVQCTDVQWPKKWSTWQRDNWRIHAKYPFITWNNAWYNAPCIWWGAKAGKPVEVNGKKAPPILMIAETNDAATPYTGALEVRQRFPRSVLIEGVGGTTHSGSLSGIACTDDTIAAYLATGELPDRVRGNRSDKQCDPVPQPDPTAAAATAKVAAAGGQDFRAEVRAAVTTR</sequence>
<dbReference type="PANTHER" id="PTHR43248:SF29">
    <property type="entry name" value="TRIPEPTIDYL AMINOPEPTIDASE"/>
    <property type="match status" value="1"/>
</dbReference>
<dbReference type="PANTHER" id="PTHR43248">
    <property type="entry name" value="2-SUCCINYL-6-HYDROXY-2,4-CYCLOHEXADIENE-1-CARBOXYLATE SYNTHASE"/>
    <property type="match status" value="1"/>
</dbReference>
<evidence type="ECO:0000256" key="4">
    <source>
        <dbReference type="SAM" id="MobiDB-lite"/>
    </source>
</evidence>
<dbReference type="GO" id="GO:0016787">
    <property type="term" value="F:hydrolase activity"/>
    <property type="evidence" value="ECO:0007669"/>
    <property type="project" value="UniProtKB-KW"/>
</dbReference>
<dbReference type="InterPro" id="IPR051601">
    <property type="entry name" value="Serine_prot/Carboxylest_S33"/>
</dbReference>
<feature type="domain" description="AB hydrolase-1" evidence="6">
    <location>
        <begin position="93"/>
        <end position="282"/>
    </location>
</feature>
<gene>
    <name evidence="8" type="ORF">I4J89_13830</name>
</gene>
<dbReference type="InterPro" id="IPR013595">
    <property type="entry name" value="Pept_S33_TAP-like_C"/>
</dbReference>
<evidence type="ECO:0000256" key="2">
    <source>
        <dbReference type="ARBA" id="ARBA00022729"/>
    </source>
</evidence>
<reference evidence="8" key="1">
    <citation type="submission" date="2020-11" db="EMBL/GenBank/DDBJ databases">
        <title>Isolation and identification of active actinomycetes.</title>
        <authorList>
            <person name="Sun X."/>
        </authorList>
    </citation>
    <scope>NUCLEOTIDE SEQUENCE</scope>
    <source>
        <strain evidence="8">NEAU-A11</strain>
    </source>
</reference>
<dbReference type="InterPro" id="IPR029058">
    <property type="entry name" value="AB_hydrolase_fold"/>
</dbReference>
<accession>A0A931CCU0</accession>
<proteinExistence type="inferred from homology"/>
<protein>
    <submittedName>
        <fullName evidence="8">Alpha/beta fold hydrolase</fullName>
    </submittedName>
</protein>
<evidence type="ECO:0000259" key="6">
    <source>
        <dbReference type="Pfam" id="PF00561"/>
    </source>
</evidence>
<evidence type="ECO:0000259" key="7">
    <source>
        <dbReference type="Pfam" id="PF08386"/>
    </source>
</evidence>
<dbReference type="Pfam" id="PF08386">
    <property type="entry name" value="Abhydrolase_4"/>
    <property type="match status" value="1"/>
</dbReference>
<comment type="similarity">
    <text evidence="1">Belongs to the peptidase S33 family.</text>
</comment>
<keyword evidence="3 8" id="KW-0378">Hydrolase</keyword>
<name>A0A931CCU0_9ACTN</name>
<keyword evidence="2 5" id="KW-0732">Signal</keyword>
<dbReference type="EMBL" id="JADQTO010000005">
    <property type="protein sequence ID" value="MBG0562540.1"/>
    <property type="molecule type" value="Genomic_DNA"/>
</dbReference>
<feature type="region of interest" description="Disordered" evidence="4">
    <location>
        <begin position="487"/>
        <end position="511"/>
    </location>
</feature>
<evidence type="ECO:0000313" key="9">
    <source>
        <dbReference type="Proteomes" id="UP000598146"/>
    </source>
</evidence>